<dbReference type="EMBL" id="AE016817">
    <property type="protein sequence ID" value="AAS52197.2"/>
    <property type="molecule type" value="Genomic_DNA"/>
</dbReference>
<dbReference type="SUPFAM" id="SSF54762">
    <property type="entry name" value="Signal recognition particle alu RNA binding heterodimer, SRP9/14"/>
    <property type="match status" value="1"/>
</dbReference>
<sequence length="136" mass="15324">MSDSKHLPTHLFLERAREFVEVANNTQSSLNMTMKRAIEHDPVEKNQVYDATNQPLADVSCKSGLVATNQKEYPLLVRLTCGSREKKLKCSSLVRADELDKFWQDYVAVLKGGMSNLVKTKKKKVKTKGKKAGVKK</sequence>
<dbReference type="OMA" id="DKFWQDY"/>
<accession>Q759K0</accession>
<dbReference type="GeneID" id="4620535"/>
<keyword evidence="3 7" id="KW-0963">Cytoplasm</keyword>
<keyword evidence="6 7" id="KW-0687">Ribonucleoprotein</keyword>
<dbReference type="InterPro" id="IPR003210">
    <property type="entry name" value="Signal_recog_particle_SRP14"/>
</dbReference>
<keyword evidence="5 7" id="KW-0733">Signal recognition particle</keyword>
<dbReference type="OrthoDB" id="19209at2759"/>
<dbReference type="AlphaFoldDB" id="Q759K0"/>
<dbReference type="Gene3D" id="3.30.720.10">
    <property type="entry name" value="Signal recognition particle alu RNA binding heterodimer, srp9/1"/>
    <property type="match status" value="1"/>
</dbReference>
<evidence type="ECO:0000256" key="3">
    <source>
        <dbReference type="ARBA" id="ARBA00022490"/>
    </source>
</evidence>
<dbReference type="FunCoup" id="Q759K0">
    <property type="interactions" value="69"/>
</dbReference>
<evidence type="ECO:0000256" key="5">
    <source>
        <dbReference type="ARBA" id="ARBA00023135"/>
    </source>
</evidence>
<comment type="subcellular location">
    <subcellularLocation>
        <location evidence="1 7">Cytoplasm</location>
    </subcellularLocation>
</comment>
<dbReference type="GO" id="GO:0005786">
    <property type="term" value="C:signal recognition particle, endoplasmic reticulum targeting"/>
    <property type="evidence" value="ECO:0000318"/>
    <property type="project" value="GO_Central"/>
</dbReference>
<dbReference type="GO" id="GO:0030942">
    <property type="term" value="F:endoplasmic reticulum signal peptide binding"/>
    <property type="evidence" value="ECO:0007669"/>
    <property type="project" value="UniProtKB-UniRule"/>
</dbReference>
<dbReference type="KEGG" id="ago:AGOS_ADR277C"/>
<dbReference type="GO" id="GO:0006616">
    <property type="term" value="P:SRP-dependent cotranslational protein targeting to membrane, translocation"/>
    <property type="evidence" value="ECO:0007669"/>
    <property type="project" value="EnsemblFungi"/>
</dbReference>
<dbReference type="Pfam" id="PF02290">
    <property type="entry name" value="SRP14"/>
    <property type="match status" value="1"/>
</dbReference>
<dbReference type="InterPro" id="IPR009018">
    <property type="entry name" value="Signal_recog_particle_SRP9/14"/>
</dbReference>
<evidence type="ECO:0000313" key="8">
    <source>
        <dbReference type="EMBL" id="AAS52197.2"/>
    </source>
</evidence>
<dbReference type="STRING" id="284811.Q759K0"/>
<keyword evidence="4 7" id="KW-0694">RNA-binding</keyword>
<dbReference type="InParanoid" id="Q759K0"/>
<evidence type="ECO:0000256" key="6">
    <source>
        <dbReference type="ARBA" id="ARBA00023274"/>
    </source>
</evidence>
<dbReference type="eggNOG" id="KOG1761">
    <property type="taxonomic scope" value="Eukaryota"/>
</dbReference>
<comment type="function">
    <text evidence="7">Component of the signal recognition particle (SRP) complex, a ribonucleoprotein complex that mediates the cotranslational targeting of secretory and membrane proteins to the endoplasmic reticulum (ER).</text>
</comment>
<dbReference type="HOGENOM" id="CLU_094309_3_0_1"/>
<dbReference type="GO" id="GO:0045047">
    <property type="term" value="P:protein targeting to ER"/>
    <property type="evidence" value="ECO:0000318"/>
    <property type="project" value="GO_Central"/>
</dbReference>
<dbReference type="RefSeq" id="NP_984373.2">
    <property type="nucleotide sequence ID" value="NM_209726.2"/>
</dbReference>
<dbReference type="Proteomes" id="UP000000591">
    <property type="component" value="Chromosome IV"/>
</dbReference>
<evidence type="ECO:0000313" key="9">
    <source>
        <dbReference type="Proteomes" id="UP000000591"/>
    </source>
</evidence>
<protein>
    <recommendedName>
        <fullName evidence="7">Signal recognition particle subunit SRP14</fullName>
    </recommendedName>
    <alternativeName>
        <fullName evidence="7">Signal recognition particle 14 kDa protein</fullName>
    </alternativeName>
</protein>
<reference evidence="9" key="2">
    <citation type="journal article" date="2013" name="G3 (Bethesda)">
        <title>Genomes of Ashbya fungi isolated from insects reveal four mating-type loci, numerous translocations, lack of transposons, and distinct gene duplications.</title>
        <authorList>
            <person name="Dietrich F.S."/>
            <person name="Voegeli S."/>
            <person name="Kuo S."/>
            <person name="Philippsen P."/>
        </authorList>
    </citation>
    <scope>GENOME REANNOTATION</scope>
    <source>
        <strain evidence="9">ATCC 10895 / CBS 109.51 / FGSC 9923 / NRRL Y-1056</strain>
    </source>
</reference>
<evidence type="ECO:0000256" key="4">
    <source>
        <dbReference type="ARBA" id="ARBA00022884"/>
    </source>
</evidence>
<proteinExistence type="inferred from homology"/>
<evidence type="ECO:0000256" key="2">
    <source>
        <dbReference type="ARBA" id="ARBA00010349"/>
    </source>
</evidence>
<name>Q759K0_EREGS</name>
<dbReference type="GO" id="GO:0008312">
    <property type="term" value="F:7S RNA binding"/>
    <property type="evidence" value="ECO:0007669"/>
    <property type="project" value="UniProtKB-UniRule"/>
</dbReference>
<comment type="subunit">
    <text evidence="7">Component of a fungal signal recognition particle (SRP) complex that consists of a 7SL RNA molecule (scR1) and at least six protein subunits: SRP72, SRP68, SRP54, SEC65, SRP21 and SRP14.</text>
</comment>
<reference evidence="8 9" key="1">
    <citation type="journal article" date="2004" name="Science">
        <title>The Ashbya gossypii genome as a tool for mapping the ancient Saccharomyces cerevisiae genome.</title>
        <authorList>
            <person name="Dietrich F.S."/>
            <person name="Voegeli S."/>
            <person name="Brachat S."/>
            <person name="Lerch A."/>
            <person name="Gates K."/>
            <person name="Steiner S."/>
            <person name="Mohr C."/>
            <person name="Pohlmann R."/>
            <person name="Luedi P."/>
            <person name="Choi S."/>
            <person name="Wing R.A."/>
            <person name="Flavier A."/>
            <person name="Gaffney T.D."/>
            <person name="Philippsen P."/>
        </authorList>
    </citation>
    <scope>NUCLEOTIDE SEQUENCE [LARGE SCALE GENOMIC DNA]</scope>
    <source>
        <strain evidence="9">ATCC 10895 / CBS 109.51 / FGSC 9923 / NRRL Y-1056</strain>
    </source>
</reference>
<organism evidence="8 9">
    <name type="scientific">Eremothecium gossypii (strain ATCC 10895 / CBS 109.51 / FGSC 9923 / NRRL Y-1056)</name>
    <name type="common">Yeast</name>
    <name type="synonym">Ashbya gossypii</name>
    <dbReference type="NCBI Taxonomy" id="284811"/>
    <lineage>
        <taxon>Eukaryota</taxon>
        <taxon>Fungi</taxon>
        <taxon>Dikarya</taxon>
        <taxon>Ascomycota</taxon>
        <taxon>Saccharomycotina</taxon>
        <taxon>Saccharomycetes</taxon>
        <taxon>Saccharomycetales</taxon>
        <taxon>Saccharomycetaceae</taxon>
        <taxon>Eremothecium</taxon>
    </lineage>
</organism>
<comment type="similarity">
    <text evidence="2 7">Belongs to the SRP14 family.</text>
</comment>
<keyword evidence="9" id="KW-1185">Reference proteome</keyword>
<gene>
    <name evidence="8" type="ORF">AGOS_ADR277C</name>
</gene>
<evidence type="ECO:0000256" key="1">
    <source>
        <dbReference type="ARBA" id="ARBA00004496"/>
    </source>
</evidence>
<evidence type="ECO:0000256" key="7">
    <source>
        <dbReference type="RuleBase" id="RU368100"/>
    </source>
</evidence>
<dbReference type="PANTHER" id="PTHR12013">
    <property type="entry name" value="SIGNAL RECOGNITION PARTICLE 14 KD PROTEIN"/>
    <property type="match status" value="1"/>
</dbReference>